<dbReference type="GO" id="GO:0007399">
    <property type="term" value="P:nervous system development"/>
    <property type="evidence" value="ECO:0007669"/>
    <property type="project" value="UniProtKB-ARBA"/>
</dbReference>
<dbReference type="Gene3D" id="2.60.40.10">
    <property type="entry name" value="Immunoglobulins"/>
    <property type="match status" value="1"/>
</dbReference>
<dbReference type="PANTHER" id="PTHR33244:SF3">
    <property type="entry name" value="PEPTIDASE A2 DOMAIN-CONTAINING PROTEIN"/>
    <property type="match status" value="1"/>
</dbReference>
<reference evidence="2" key="1">
    <citation type="journal article" date="2023" name="Science">
        <title>Genome structures resolve the early diversification of teleost fishes.</title>
        <authorList>
            <person name="Parey E."/>
            <person name="Louis A."/>
            <person name="Montfort J."/>
            <person name="Bouchez O."/>
            <person name="Roques C."/>
            <person name="Iampietro C."/>
            <person name="Lluch J."/>
            <person name="Castinel A."/>
            <person name="Donnadieu C."/>
            <person name="Desvignes T."/>
            <person name="Floi Bucao C."/>
            <person name="Jouanno E."/>
            <person name="Wen M."/>
            <person name="Mejri S."/>
            <person name="Dirks R."/>
            <person name="Jansen H."/>
            <person name="Henkel C."/>
            <person name="Chen W.J."/>
            <person name="Zahm M."/>
            <person name="Cabau C."/>
            <person name="Klopp C."/>
            <person name="Thompson A.W."/>
            <person name="Robinson-Rechavi M."/>
            <person name="Braasch I."/>
            <person name="Lecointre G."/>
            <person name="Bobe J."/>
            <person name="Postlethwait J.H."/>
            <person name="Berthelot C."/>
            <person name="Roest Crollius H."/>
            <person name="Guiguen Y."/>
        </authorList>
    </citation>
    <scope>NUCLEOTIDE SEQUENCE</scope>
    <source>
        <strain evidence="2">WJC10195</strain>
    </source>
</reference>
<evidence type="ECO:0000256" key="1">
    <source>
        <dbReference type="SAM" id="MobiDB-lite"/>
    </source>
</evidence>
<dbReference type="AlphaFoldDB" id="A0A9Q1ICQ4"/>
<dbReference type="Proteomes" id="UP001152622">
    <property type="component" value="Chromosome 21"/>
</dbReference>
<evidence type="ECO:0000313" key="3">
    <source>
        <dbReference type="Proteomes" id="UP001152622"/>
    </source>
</evidence>
<gene>
    <name evidence="2" type="ORF">SKAU_G00404980</name>
</gene>
<sequence>MLKRIHASHVGGEACYRQARDTLYWPNMQGVPERLRVKHQIAKFWYDKSARDLPELSIGQDIRMKPLPGDRTGRWRKGVCLQQVGPRSYLVDVEGTFYRRNRVDLRPAEREALGHHPEKHSKQHSSPSQTTMDKDKDGDTVNGDTGFAQENQFTLNANKKDFGNSVYLVSDTRSIPCDVERDSTHGNQITCYTRPMPYGTYVVRVTVDGVPIPKSHICNGANSPYWCSFYWSTGFLPQREAREVERFSPSMDATLMKPIAQQPF</sequence>
<dbReference type="OrthoDB" id="8948540at2759"/>
<feature type="region of interest" description="Disordered" evidence="1">
    <location>
        <begin position="112"/>
        <end position="146"/>
    </location>
</feature>
<organism evidence="2 3">
    <name type="scientific">Synaphobranchus kaupii</name>
    <name type="common">Kaup's arrowtooth eel</name>
    <dbReference type="NCBI Taxonomy" id="118154"/>
    <lineage>
        <taxon>Eukaryota</taxon>
        <taxon>Metazoa</taxon>
        <taxon>Chordata</taxon>
        <taxon>Craniata</taxon>
        <taxon>Vertebrata</taxon>
        <taxon>Euteleostomi</taxon>
        <taxon>Actinopterygii</taxon>
        <taxon>Neopterygii</taxon>
        <taxon>Teleostei</taxon>
        <taxon>Anguilliformes</taxon>
        <taxon>Synaphobranchidae</taxon>
        <taxon>Synaphobranchus</taxon>
    </lineage>
</organism>
<name>A0A9Q1ICQ4_SYNKA</name>
<accession>A0A9Q1ICQ4</accession>
<dbReference type="InterPro" id="IPR014756">
    <property type="entry name" value="Ig_E-set"/>
</dbReference>
<protein>
    <submittedName>
        <fullName evidence="2">Uncharacterized protein</fullName>
    </submittedName>
</protein>
<dbReference type="EMBL" id="JAINUF010000021">
    <property type="protein sequence ID" value="KAJ8334859.1"/>
    <property type="molecule type" value="Genomic_DNA"/>
</dbReference>
<proteinExistence type="predicted"/>
<dbReference type="PANTHER" id="PTHR33244">
    <property type="entry name" value="INTEGRASE CATALYTIC DOMAIN-CONTAINING PROTEIN-RELATED"/>
    <property type="match status" value="1"/>
</dbReference>
<dbReference type="SUPFAM" id="SSF81296">
    <property type="entry name" value="E set domains"/>
    <property type="match status" value="1"/>
</dbReference>
<keyword evidence="3" id="KW-1185">Reference proteome</keyword>
<comment type="caution">
    <text evidence="2">The sequence shown here is derived from an EMBL/GenBank/DDBJ whole genome shotgun (WGS) entry which is preliminary data.</text>
</comment>
<evidence type="ECO:0000313" key="2">
    <source>
        <dbReference type="EMBL" id="KAJ8334859.1"/>
    </source>
</evidence>
<dbReference type="InterPro" id="IPR013783">
    <property type="entry name" value="Ig-like_fold"/>
</dbReference>